<comment type="caution">
    <text evidence="2">The sequence shown here is derived from an EMBL/GenBank/DDBJ whole genome shotgun (WGS) entry which is preliminary data.</text>
</comment>
<dbReference type="Pfam" id="PF13602">
    <property type="entry name" value="ADH_zinc_N_2"/>
    <property type="match status" value="1"/>
</dbReference>
<dbReference type="CDD" id="cd05289">
    <property type="entry name" value="MDR_like_2"/>
    <property type="match status" value="1"/>
</dbReference>
<dbReference type="Gene3D" id="3.90.180.10">
    <property type="entry name" value="Medium-chain alcohol dehydrogenases, catalytic domain"/>
    <property type="match status" value="1"/>
</dbReference>
<name>A0A7W8XXH3_9HYPH</name>
<dbReference type="SUPFAM" id="SSF51735">
    <property type="entry name" value="NAD(P)-binding Rossmann-fold domains"/>
    <property type="match status" value="1"/>
</dbReference>
<feature type="domain" description="Enoyl reductase (ER)" evidence="1">
    <location>
        <begin position="8"/>
        <end position="304"/>
    </location>
</feature>
<dbReference type="InterPro" id="IPR013154">
    <property type="entry name" value="ADH-like_N"/>
</dbReference>
<dbReference type="Proteomes" id="UP000549882">
    <property type="component" value="Unassembled WGS sequence"/>
</dbReference>
<organism evidence="2 3">
    <name type="scientific">Rhizobium paranaense</name>
    <dbReference type="NCBI Taxonomy" id="1650438"/>
    <lineage>
        <taxon>Bacteria</taxon>
        <taxon>Pseudomonadati</taxon>
        <taxon>Pseudomonadota</taxon>
        <taxon>Alphaproteobacteria</taxon>
        <taxon>Hyphomicrobiales</taxon>
        <taxon>Rhizobiaceae</taxon>
        <taxon>Rhizobium/Agrobacterium group</taxon>
        <taxon>Rhizobium</taxon>
    </lineage>
</organism>
<dbReference type="SUPFAM" id="SSF50129">
    <property type="entry name" value="GroES-like"/>
    <property type="match status" value="1"/>
</dbReference>
<dbReference type="SMART" id="SM00829">
    <property type="entry name" value="PKS_ER"/>
    <property type="match status" value="1"/>
</dbReference>
<gene>
    <name evidence="2" type="ORF">GGD50_006057</name>
</gene>
<accession>A0A7W8XXH3</accession>
<evidence type="ECO:0000313" key="2">
    <source>
        <dbReference type="EMBL" id="MBB5577405.1"/>
    </source>
</evidence>
<evidence type="ECO:0000259" key="1">
    <source>
        <dbReference type="SMART" id="SM00829"/>
    </source>
</evidence>
<dbReference type="InterPro" id="IPR002364">
    <property type="entry name" value="Quin_OxRdtase/zeta-crystal_CS"/>
</dbReference>
<dbReference type="GO" id="GO:0016491">
    <property type="term" value="F:oxidoreductase activity"/>
    <property type="evidence" value="ECO:0007669"/>
    <property type="project" value="InterPro"/>
</dbReference>
<keyword evidence="3" id="KW-1185">Reference proteome</keyword>
<dbReference type="InterPro" id="IPR020843">
    <property type="entry name" value="ER"/>
</dbReference>
<dbReference type="Pfam" id="PF08240">
    <property type="entry name" value="ADH_N"/>
    <property type="match status" value="1"/>
</dbReference>
<dbReference type="RefSeq" id="WP_183940764.1">
    <property type="nucleotide sequence ID" value="NZ_JACHBI010000019.1"/>
</dbReference>
<protein>
    <submittedName>
        <fullName evidence="2">NADPH:quinone reductase-like Zn-dependent oxidoreductase</fullName>
    </submittedName>
</protein>
<sequence>MKSIRIHGFNTPAVINEVSVPSIEADQVLVRVMASALNPLDIGLMAGWAARFFPIEFPYAIGCDFAGVVERVGDAVTTFKPGNAVVAWADPLTGGGLSEYSAVPAKSCVLLPSSLTPIEGAAIPTAGSTAWHGLFSEGHIKPGETVLVHAASGGVGIFAVQFAKKAGARVLATTSGAGIDLVRSLGADEVVDYKKQDFAQVFRDVDLVLDLVGGETQSRSYPVLKRGGRLVSTTSPPDVAVASAHGVSATMMYVKPYASRLDEVVRAVAQDGFKVVLDTSVPFEAFNDAIERQRSGRARGKIIITQS</sequence>
<dbReference type="AlphaFoldDB" id="A0A7W8XXH3"/>
<dbReference type="Gene3D" id="3.40.50.720">
    <property type="entry name" value="NAD(P)-binding Rossmann-like Domain"/>
    <property type="match status" value="1"/>
</dbReference>
<dbReference type="PANTHER" id="PTHR44013">
    <property type="entry name" value="ZINC-TYPE ALCOHOL DEHYDROGENASE-LIKE PROTEIN C16A3.02C"/>
    <property type="match status" value="1"/>
</dbReference>
<dbReference type="InterPro" id="IPR052733">
    <property type="entry name" value="Chloroplast_QOR"/>
</dbReference>
<dbReference type="PANTHER" id="PTHR44013:SF1">
    <property type="entry name" value="ZINC-TYPE ALCOHOL DEHYDROGENASE-LIKE PROTEIN C16A3.02C"/>
    <property type="match status" value="1"/>
</dbReference>
<dbReference type="EMBL" id="JACHBI010000019">
    <property type="protein sequence ID" value="MBB5577405.1"/>
    <property type="molecule type" value="Genomic_DNA"/>
</dbReference>
<reference evidence="2 3" key="1">
    <citation type="submission" date="2020-08" db="EMBL/GenBank/DDBJ databases">
        <title>Genomic Encyclopedia of Type Strains, Phase IV (KMG-V): Genome sequencing to study the core and pangenomes of soil and plant-associated prokaryotes.</title>
        <authorList>
            <person name="Whitman W."/>
        </authorList>
    </citation>
    <scope>NUCLEOTIDE SEQUENCE [LARGE SCALE GENOMIC DNA]</scope>
    <source>
        <strain evidence="2 3">SEMIA 4064</strain>
    </source>
</reference>
<dbReference type="InterPro" id="IPR011032">
    <property type="entry name" value="GroES-like_sf"/>
</dbReference>
<proteinExistence type="predicted"/>
<dbReference type="PROSITE" id="PS01162">
    <property type="entry name" value="QOR_ZETA_CRYSTAL"/>
    <property type="match status" value="1"/>
</dbReference>
<evidence type="ECO:0000313" key="3">
    <source>
        <dbReference type="Proteomes" id="UP000549882"/>
    </source>
</evidence>
<dbReference type="GO" id="GO:0008270">
    <property type="term" value="F:zinc ion binding"/>
    <property type="evidence" value="ECO:0007669"/>
    <property type="project" value="InterPro"/>
</dbReference>
<dbReference type="InterPro" id="IPR036291">
    <property type="entry name" value="NAD(P)-bd_dom_sf"/>
</dbReference>